<keyword evidence="5" id="KW-0325">Glycoprotein</keyword>
<dbReference type="EMBL" id="JBJUIK010000011">
    <property type="protein sequence ID" value="KAL3512231.1"/>
    <property type="molecule type" value="Genomic_DNA"/>
</dbReference>
<keyword evidence="2" id="KW-0328">Glycosyltransferase</keyword>
<comment type="caution">
    <text evidence="8">The sequence shown here is derived from an EMBL/GenBank/DDBJ whole genome shotgun (WGS) entry which is preliminary data.</text>
</comment>
<evidence type="ECO:0000256" key="3">
    <source>
        <dbReference type="ARBA" id="ARBA00022679"/>
    </source>
</evidence>
<evidence type="ECO:0000256" key="1">
    <source>
        <dbReference type="ARBA" id="ARBA00004606"/>
    </source>
</evidence>
<dbReference type="GO" id="GO:0016020">
    <property type="term" value="C:membrane"/>
    <property type="evidence" value="ECO:0007669"/>
    <property type="project" value="UniProtKB-SubCell"/>
</dbReference>
<dbReference type="InterPro" id="IPR044174">
    <property type="entry name" value="BC10-like"/>
</dbReference>
<proteinExistence type="predicted"/>
<dbReference type="PANTHER" id="PTHR31042">
    <property type="entry name" value="CORE-2/I-BRANCHING BETA-1,6-N-ACETYLGLUCOSAMINYLTRANSFERASE FAMILY PROTEIN-RELATED"/>
    <property type="match status" value="1"/>
</dbReference>
<evidence type="ECO:0008006" key="10">
    <source>
        <dbReference type="Google" id="ProtNLM"/>
    </source>
</evidence>
<evidence type="ECO:0000313" key="8">
    <source>
        <dbReference type="EMBL" id="KAL3512231.1"/>
    </source>
</evidence>
<evidence type="ECO:0000256" key="4">
    <source>
        <dbReference type="ARBA" id="ARBA00023136"/>
    </source>
</evidence>
<organism evidence="8 9">
    <name type="scientific">Cinchona calisaya</name>
    <dbReference type="NCBI Taxonomy" id="153742"/>
    <lineage>
        <taxon>Eukaryota</taxon>
        <taxon>Viridiplantae</taxon>
        <taxon>Streptophyta</taxon>
        <taxon>Embryophyta</taxon>
        <taxon>Tracheophyta</taxon>
        <taxon>Spermatophyta</taxon>
        <taxon>Magnoliopsida</taxon>
        <taxon>eudicotyledons</taxon>
        <taxon>Gunneridae</taxon>
        <taxon>Pentapetalae</taxon>
        <taxon>asterids</taxon>
        <taxon>lamiids</taxon>
        <taxon>Gentianales</taxon>
        <taxon>Rubiaceae</taxon>
        <taxon>Cinchonoideae</taxon>
        <taxon>Cinchoneae</taxon>
        <taxon>Cinchona</taxon>
    </lineage>
</organism>
<dbReference type="AlphaFoldDB" id="A0ABD2Z089"/>
<dbReference type="Pfam" id="PF02485">
    <property type="entry name" value="Branch"/>
    <property type="match status" value="1"/>
</dbReference>
<comment type="subcellular location">
    <subcellularLocation>
        <location evidence="1">Membrane</location>
        <topology evidence="1">Single-pass type II membrane protein</topology>
    </subcellularLocation>
</comment>
<evidence type="ECO:0000256" key="2">
    <source>
        <dbReference type="ARBA" id="ARBA00022676"/>
    </source>
</evidence>
<evidence type="ECO:0000313" key="9">
    <source>
        <dbReference type="Proteomes" id="UP001630127"/>
    </source>
</evidence>
<feature type="transmembrane region" description="Helical" evidence="7">
    <location>
        <begin position="31"/>
        <end position="52"/>
    </location>
</feature>
<dbReference type="InterPro" id="IPR003406">
    <property type="entry name" value="Glyco_trans_14"/>
</dbReference>
<dbReference type="PANTHER" id="PTHR31042:SF153">
    <property type="entry name" value="GLYCOSYLTRANSFERASE BC10-LIKE"/>
    <property type="match status" value="1"/>
</dbReference>
<accession>A0ABD2Z089</accession>
<dbReference type="SUPFAM" id="SSF101447">
    <property type="entry name" value="Formin homology 2 domain (FH2 domain)"/>
    <property type="match status" value="1"/>
</dbReference>
<dbReference type="Proteomes" id="UP001630127">
    <property type="component" value="Unassembled WGS sequence"/>
</dbReference>
<evidence type="ECO:0000256" key="5">
    <source>
        <dbReference type="ARBA" id="ARBA00023180"/>
    </source>
</evidence>
<keyword evidence="3" id="KW-0808">Transferase</keyword>
<keyword evidence="9" id="KW-1185">Reference proteome</keyword>
<evidence type="ECO:0000256" key="7">
    <source>
        <dbReference type="SAM" id="Phobius"/>
    </source>
</evidence>
<keyword evidence="4 7" id="KW-0472">Membrane</keyword>
<reference evidence="8 9" key="1">
    <citation type="submission" date="2024-11" db="EMBL/GenBank/DDBJ databases">
        <title>A near-complete genome assembly of Cinchona calisaya.</title>
        <authorList>
            <person name="Lian D.C."/>
            <person name="Zhao X.W."/>
            <person name="Wei L."/>
        </authorList>
    </citation>
    <scope>NUCLEOTIDE SEQUENCE [LARGE SCALE GENOMIC DNA]</scope>
    <source>
        <tissue evidence="8">Nenye</tissue>
    </source>
</reference>
<feature type="region of interest" description="Disordered" evidence="6">
    <location>
        <begin position="68"/>
        <end position="93"/>
    </location>
</feature>
<sequence>MKGDQQQQQQQQKQQLQLGKVFNFQRYLHSLILYFMFFGSGLVIGITLSFYLSDTPFNLQLKLFPLTTPPPPPPPPPSPSLPPPPTCPSPPPQIPPICPPQTCPPPTICPPPQPPAHMKLRDFIAPQNAMHEMTDEELLWRASMVPKVREYPFKRTPKVAFMFLVRGELPLAPLWEQFFRGHQGLYSIYIHSFPSLNGTIPEDSVFHDRRIPSKEVEWGKVNMIEAERRLLANALLDFSNRRFVLLSESCIPLFNFPTIYDHLIGSTKTFVQSYDLPGPVGRGRYNKKMKPLITLENWRKGAQWFEMDRELAIAVVSDRVYFSLFKKYCKPPCYSDEHYLPTFVGLKYGWKNSNRTVTWVDWSKSGPHPAMFGRYRINNEFLNQMRNEETCEYNGEKTNVCHLFARKFSPLALDRLLRFAPKLMGFN</sequence>
<keyword evidence="7" id="KW-1133">Transmembrane helix</keyword>
<dbReference type="GO" id="GO:0016757">
    <property type="term" value="F:glycosyltransferase activity"/>
    <property type="evidence" value="ECO:0007669"/>
    <property type="project" value="UniProtKB-KW"/>
</dbReference>
<gene>
    <name evidence="8" type="ORF">ACH5RR_024948</name>
</gene>
<keyword evidence="7" id="KW-0812">Transmembrane</keyword>
<evidence type="ECO:0000256" key="6">
    <source>
        <dbReference type="SAM" id="MobiDB-lite"/>
    </source>
</evidence>
<protein>
    <recommendedName>
        <fullName evidence="10">Core-2/I-branching beta-1,6-N-acetylglucosaminyltransferase family protein</fullName>
    </recommendedName>
</protein>
<name>A0ABD2Z089_9GENT</name>